<reference evidence="2" key="1">
    <citation type="journal article" date="2014" name="Genome Announc.">
        <title>Genome sequence of the yeast Cyberlindnera fabianii (Hansenula fabianii).</title>
        <authorList>
            <person name="Freel K.C."/>
            <person name="Sarilar V."/>
            <person name="Neuveglise C."/>
            <person name="Devillers H."/>
            <person name="Friedrich A."/>
            <person name="Schacherer J."/>
        </authorList>
    </citation>
    <scope>NUCLEOTIDE SEQUENCE</scope>
    <source>
        <strain evidence="2">YJS4271</strain>
    </source>
</reference>
<dbReference type="VEuPathDB" id="FungiDB:BON22_1235"/>
<proteinExistence type="predicted"/>
<protein>
    <submittedName>
        <fullName evidence="2">CYFA0S06e01464g1_1</fullName>
    </submittedName>
</protein>
<feature type="region of interest" description="Disordered" evidence="1">
    <location>
        <begin position="84"/>
        <end position="114"/>
    </location>
</feature>
<dbReference type="AlphaFoldDB" id="A0A061AV88"/>
<evidence type="ECO:0000313" key="2">
    <source>
        <dbReference type="EMBL" id="CDR41090.1"/>
    </source>
</evidence>
<dbReference type="EMBL" id="LK052891">
    <property type="protein sequence ID" value="CDR41090.1"/>
    <property type="molecule type" value="Genomic_DNA"/>
</dbReference>
<name>A0A061AV88_CYBFA</name>
<dbReference type="OrthoDB" id="4096909at2759"/>
<feature type="compositionally biased region" description="Polar residues" evidence="1">
    <location>
        <begin position="155"/>
        <end position="171"/>
    </location>
</feature>
<feature type="region of interest" description="Disordered" evidence="1">
    <location>
        <begin position="130"/>
        <end position="179"/>
    </location>
</feature>
<feature type="compositionally biased region" description="Polar residues" evidence="1">
    <location>
        <begin position="87"/>
        <end position="104"/>
    </location>
</feature>
<evidence type="ECO:0000256" key="1">
    <source>
        <dbReference type="SAM" id="MobiDB-lite"/>
    </source>
</evidence>
<accession>A0A061AV88</accession>
<gene>
    <name evidence="2" type="ORF">CYFA0S_06e01464g</name>
</gene>
<organism evidence="2">
    <name type="scientific">Cyberlindnera fabianii</name>
    <name type="common">Yeast</name>
    <name type="synonym">Hansenula fabianii</name>
    <dbReference type="NCBI Taxonomy" id="36022"/>
    <lineage>
        <taxon>Eukaryota</taxon>
        <taxon>Fungi</taxon>
        <taxon>Dikarya</taxon>
        <taxon>Ascomycota</taxon>
        <taxon>Saccharomycotina</taxon>
        <taxon>Saccharomycetes</taxon>
        <taxon>Phaffomycetales</taxon>
        <taxon>Phaffomycetaceae</taxon>
        <taxon>Cyberlindnera</taxon>
    </lineage>
</organism>
<sequence>METPYRHSTGAMSRMNRFELHYDQHTYRPNRPVHARLHQYTHLFSPSDFHTSPTFRHRMILPNRSPQKVMSHAELRDYAYQDEDTANPVSPSTKASNSANQDSSRPPHLSRSISMPVMTPEYIASVRKANSSHHVSRKNSLVSNCTHSREGSVGSDLSITTDDTSGDSGSNCHRHHHRRGSVAIRFEEKKVVLGDGEDENEDMGLAGDAEEMKFNENVFTSV</sequence>